<evidence type="ECO:0000256" key="2">
    <source>
        <dbReference type="SAM" id="MobiDB-lite"/>
    </source>
</evidence>
<dbReference type="InterPro" id="IPR056823">
    <property type="entry name" value="TEN-like_YD-shell"/>
</dbReference>
<dbReference type="InterPro" id="IPR045351">
    <property type="entry name" value="DUF6531"/>
</dbReference>
<dbReference type="Proteomes" id="UP001596174">
    <property type="component" value="Unassembled WGS sequence"/>
</dbReference>
<feature type="domain" description="DUF6531" evidence="4">
    <location>
        <begin position="113"/>
        <end position="180"/>
    </location>
</feature>
<dbReference type="SUPFAM" id="SSF102824">
    <property type="entry name" value="Colicin D/E5 nuclease domain"/>
    <property type="match status" value="1"/>
</dbReference>
<keyword evidence="1" id="KW-0677">Repeat</keyword>
<dbReference type="InterPro" id="IPR037178">
    <property type="entry name" value="ColicinD_C_sf"/>
</dbReference>
<dbReference type="SUPFAM" id="SSF69304">
    <property type="entry name" value="Tricorn protease N-terminal domain"/>
    <property type="match status" value="1"/>
</dbReference>
<dbReference type="RefSeq" id="WP_380589126.1">
    <property type="nucleotide sequence ID" value="NZ_JBHSQJ010000141.1"/>
</dbReference>
<evidence type="ECO:0000256" key="1">
    <source>
        <dbReference type="ARBA" id="ARBA00022737"/>
    </source>
</evidence>
<dbReference type="NCBIfam" id="TIGR03696">
    <property type="entry name" value="Rhs_assc_core"/>
    <property type="match status" value="1"/>
</dbReference>
<dbReference type="PANTHER" id="PTHR32305:SF15">
    <property type="entry name" value="PROTEIN RHSA-RELATED"/>
    <property type="match status" value="1"/>
</dbReference>
<reference evidence="7" key="1">
    <citation type="journal article" date="2019" name="Int. J. Syst. Evol. Microbiol.">
        <title>The Global Catalogue of Microorganisms (GCM) 10K type strain sequencing project: providing services to taxonomists for standard genome sequencing and annotation.</title>
        <authorList>
            <consortium name="The Broad Institute Genomics Platform"/>
            <consortium name="The Broad Institute Genome Sequencing Center for Infectious Disease"/>
            <person name="Wu L."/>
            <person name="Ma J."/>
        </authorList>
    </citation>
    <scope>NUCLEOTIDE SEQUENCE [LARGE SCALE GENOMIC DNA]</scope>
    <source>
        <strain evidence="7">JCM 4816</strain>
    </source>
</reference>
<dbReference type="InterPro" id="IPR050708">
    <property type="entry name" value="T6SS_VgrG/RHS"/>
</dbReference>
<dbReference type="NCBIfam" id="TIGR01643">
    <property type="entry name" value="YD_repeat_2x"/>
    <property type="match status" value="11"/>
</dbReference>
<dbReference type="Gene3D" id="3.10.450.200">
    <property type="match status" value="1"/>
</dbReference>
<comment type="caution">
    <text evidence="6">The sequence shown here is derived from an EMBL/GenBank/DDBJ whole genome shotgun (WGS) entry which is preliminary data.</text>
</comment>
<dbReference type="InterPro" id="IPR011044">
    <property type="entry name" value="Quino_amine_DH_bsu"/>
</dbReference>
<dbReference type="Pfam" id="PF25023">
    <property type="entry name" value="TEN_YD-shell"/>
    <property type="match status" value="2"/>
</dbReference>
<organism evidence="6 7">
    <name type="scientific">Streptacidiphilus monticola</name>
    <dbReference type="NCBI Taxonomy" id="2161674"/>
    <lineage>
        <taxon>Bacteria</taxon>
        <taxon>Bacillati</taxon>
        <taxon>Actinomycetota</taxon>
        <taxon>Actinomycetes</taxon>
        <taxon>Kitasatosporales</taxon>
        <taxon>Streptomycetaceae</taxon>
        <taxon>Streptacidiphilus</taxon>
    </lineage>
</organism>
<feature type="compositionally biased region" description="Gly residues" evidence="2">
    <location>
        <begin position="74"/>
        <end position="90"/>
    </location>
</feature>
<dbReference type="InterPro" id="IPR038233">
    <property type="entry name" value="Colicin_D/E5_nuclease"/>
</dbReference>
<keyword evidence="7" id="KW-1185">Reference proteome</keyword>
<dbReference type="EMBL" id="JBHSQJ010000141">
    <property type="protein sequence ID" value="MFC5910989.1"/>
    <property type="molecule type" value="Genomic_DNA"/>
</dbReference>
<accession>A0ABW1G8V1</accession>
<dbReference type="Pfam" id="PF20148">
    <property type="entry name" value="DUF6531"/>
    <property type="match status" value="1"/>
</dbReference>
<dbReference type="PANTHER" id="PTHR32305">
    <property type="match status" value="1"/>
</dbReference>
<feature type="domain" description="Colicin D C-terminal" evidence="3">
    <location>
        <begin position="1150"/>
        <end position="1231"/>
    </location>
</feature>
<evidence type="ECO:0000259" key="4">
    <source>
        <dbReference type="Pfam" id="PF20148"/>
    </source>
</evidence>
<feature type="domain" description="Teneurin-like YD-shell" evidence="5">
    <location>
        <begin position="1022"/>
        <end position="1102"/>
    </location>
</feature>
<name>A0ABW1G8V1_9ACTN</name>
<evidence type="ECO:0000313" key="7">
    <source>
        <dbReference type="Proteomes" id="UP001596174"/>
    </source>
</evidence>
<evidence type="ECO:0000259" key="3">
    <source>
        <dbReference type="Pfam" id="PF11429"/>
    </source>
</evidence>
<evidence type="ECO:0000313" key="6">
    <source>
        <dbReference type="EMBL" id="MFC5910989.1"/>
    </source>
</evidence>
<evidence type="ECO:0000259" key="5">
    <source>
        <dbReference type="Pfam" id="PF25023"/>
    </source>
</evidence>
<dbReference type="InterPro" id="IPR031325">
    <property type="entry name" value="RHS_repeat"/>
</dbReference>
<dbReference type="SUPFAM" id="SSF50969">
    <property type="entry name" value="YVTN repeat-like/Quinoprotein amine dehydrogenase"/>
    <property type="match status" value="1"/>
</dbReference>
<feature type="region of interest" description="Disordered" evidence="2">
    <location>
        <begin position="64"/>
        <end position="112"/>
    </location>
</feature>
<proteinExistence type="predicted"/>
<dbReference type="Pfam" id="PF05593">
    <property type="entry name" value="RHS_repeat"/>
    <property type="match status" value="5"/>
</dbReference>
<dbReference type="Gene3D" id="2.180.10.10">
    <property type="entry name" value="RHS repeat-associated core"/>
    <property type="match status" value="4"/>
</dbReference>
<feature type="domain" description="Teneurin-like YD-shell" evidence="5">
    <location>
        <begin position="567"/>
        <end position="702"/>
    </location>
</feature>
<feature type="compositionally biased region" description="Basic and acidic residues" evidence="2">
    <location>
        <begin position="91"/>
        <end position="112"/>
    </location>
</feature>
<dbReference type="InterPro" id="IPR022385">
    <property type="entry name" value="Rhs_assc_core"/>
</dbReference>
<dbReference type="Pfam" id="PF11429">
    <property type="entry name" value="Colicin_D"/>
    <property type="match status" value="1"/>
</dbReference>
<dbReference type="InterPro" id="IPR024440">
    <property type="entry name" value="ColicinD_C"/>
</dbReference>
<sequence length="1241" mass="136781">MSNPIVRALEHGAQKLGKALAEDAGQAVKKLYHQAGHNLKQVAKNTAETDAKHADALRALMKGAGKDAEHAPHGLGGGHEPGHGLGGGRGAGREQLGDPHESGRPLDSRCDGGEPVDMATGLMFIDQVDLSLPGALPLQFTRNFDSGYRAGRWMGRRWVCTFDERLEFDDEGVVHLGADRITQAYPPVEEPGVPVEPSAGARRFLQQAGEDGRFTVTDPGTGLVREFTLRPDGTTALLTGVRDRQGHRYDLAYAEDGTPLSITHSGGYRIEVTVADGRITELRLGDTVVMRYGYTAGNLTSVVNSSGLPLRFAYDADDRVLSWSDRNNSHYWYVYDEHGRVVDEGGADGSLRFRFSWGEPDAATGLRTNTETNALGHTTVYEVNERAQIVSETDPLGNTVRYERDEFDRLLARTDPLGRTTRYAYDGSGDLVRITRPDGETVEALYEGELSLPQVIREPGGVVWRQEFDADGRRLALTDPLGAVTRYAYDEAGHLASVTDPGGAVTRVGCDPAGLPVAVTDPLGAVTRYERDAFGRVVQITDPLGRVTRLTWTVEGRPASRTDAEGNTETWEYDGEGNLLAYTDPLGQATRYEYTHFETLAARTTPDGARIAFHHDAHMQLVGVTNALGQRWTYTYDAAGRLVAESDFEQRPLTYELDAAGQLTATVNALGQRTAYRYDALGRLAAKRTDAGTTTFAYSPAGHLARAASPDAEVLREHDLLGNLLRETVDGRTLANSYDPLGRRTRRATPGGHVSAWSYDAAGRPLSVSSPGGTLDFTFDTLGREQRRLINSALTLTSEWDSLDRLTGQSLTAGQQTLQRRSYRYRADGAITGIDNRRFELDPAGRVTAVRALDWTERYAYDPAGNLTLADWPATAATRDALGARTLTGSRLDAAGRTRYEYDAAGRLTLQQKTRLSRKPDTWHYTWDSDDRLTSVTTPDGTVWRYRYDPFGRRLSKQRLGADGVSVVERTDFTWDGPVLAEQTTHAPYLPGPHTLSWDHDGLQPLAQTETITAPDQDRIDRRFFAIVTDLVGTPTELVDPATSEVAWRATSTLWGTVTWPTTSTTYIPLRFPGQYFDPETRLHYNVQRYYDPETARYVSPDPLGLEPAPNEYTYVPNPHGILDPLGLAPCEIKRRWAGRADFSSQKTMSKKFDSHATDFGIQGNRNGKSLAAYRQAMVDHMTAVDTKIYRFNYRGQGQAVGFINPDTGLMVMLKADGTFWSGWKLGSNQFAGIVDKGFLW</sequence>
<dbReference type="InterPro" id="IPR006530">
    <property type="entry name" value="YD"/>
</dbReference>
<protein>
    <submittedName>
        <fullName evidence="6">RHS repeat-associated core domain-containing protein</fullName>
    </submittedName>
</protein>
<gene>
    <name evidence="6" type="ORF">ACFP3V_27765</name>
</gene>